<organism evidence="5 6">
    <name type="scientific">Dryococelus australis</name>
    <dbReference type="NCBI Taxonomy" id="614101"/>
    <lineage>
        <taxon>Eukaryota</taxon>
        <taxon>Metazoa</taxon>
        <taxon>Ecdysozoa</taxon>
        <taxon>Arthropoda</taxon>
        <taxon>Hexapoda</taxon>
        <taxon>Insecta</taxon>
        <taxon>Pterygota</taxon>
        <taxon>Neoptera</taxon>
        <taxon>Polyneoptera</taxon>
        <taxon>Phasmatodea</taxon>
        <taxon>Verophasmatodea</taxon>
        <taxon>Anareolatae</taxon>
        <taxon>Phasmatidae</taxon>
        <taxon>Eurycanthinae</taxon>
        <taxon>Dryococelus</taxon>
    </lineage>
</organism>
<feature type="compositionally biased region" description="Basic and acidic residues" evidence="3">
    <location>
        <begin position="840"/>
        <end position="852"/>
    </location>
</feature>
<keyword evidence="6" id="KW-1185">Reference proteome</keyword>
<dbReference type="Gene3D" id="3.30.420.10">
    <property type="entry name" value="Ribonuclease H-like superfamily/Ribonuclease H"/>
    <property type="match status" value="1"/>
</dbReference>
<dbReference type="InterPro" id="IPR036971">
    <property type="entry name" value="PDEase_catalytic_dom_sf"/>
</dbReference>
<feature type="region of interest" description="Disordered" evidence="3">
    <location>
        <begin position="730"/>
        <end position="767"/>
    </location>
</feature>
<evidence type="ECO:0000256" key="3">
    <source>
        <dbReference type="SAM" id="MobiDB-lite"/>
    </source>
</evidence>
<dbReference type="PROSITE" id="PS51845">
    <property type="entry name" value="PDEASE_I_2"/>
    <property type="match status" value="1"/>
</dbReference>
<reference evidence="5 6" key="1">
    <citation type="submission" date="2023-02" db="EMBL/GenBank/DDBJ databases">
        <title>LHISI_Scaffold_Assembly.</title>
        <authorList>
            <person name="Stuart O.P."/>
            <person name="Cleave R."/>
            <person name="Magrath M.J.L."/>
            <person name="Mikheyev A.S."/>
        </authorList>
    </citation>
    <scope>NUCLEOTIDE SEQUENCE [LARGE SCALE GENOMIC DNA]</scope>
    <source>
        <strain evidence="5">Daus_M_001</strain>
        <tissue evidence="5">Leg muscle</tissue>
    </source>
</reference>
<dbReference type="PRINTS" id="PR00387">
    <property type="entry name" value="PDIESTERASE1"/>
</dbReference>
<feature type="compositionally biased region" description="Basic and acidic residues" evidence="3">
    <location>
        <begin position="525"/>
        <end position="540"/>
    </location>
</feature>
<keyword evidence="2" id="KW-0378">Hydrolase</keyword>
<comment type="caution">
    <text evidence="5">The sequence shown here is derived from an EMBL/GenBank/DDBJ whole genome shotgun (WGS) entry which is preliminary data.</text>
</comment>
<name>A0ABQ9G6L7_9NEOP</name>
<feature type="region of interest" description="Disordered" evidence="3">
    <location>
        <begin position="813"/>
        <end position="832"/>
    </location>
</feature>
<feature type="region of interest" description="Disordered" evidence="3">
    <location>
        <begin position="783"/>
        <end position="804"/>
    </location>
</feature>
<dbReference type="PANTHER" id="PTHR11347">
    <property type="entry name" value="CYCLIC NUCLEOTIDE PHOSPHODIESTERASE"/>
    <property type="match status" value="1"/>
</dbReference>
<evidence type="ECO:0000256" key="2">
    <source>
        <dbReference type="ARBA" id="ARBA00022801"/>
    </source>
</evidence>
<feature type="region of interest" description="Disordered" evidence="3">
    <location>
        <begin position="958"/>
        <end position="1003"/>
    </location>
</feature>
<evidence type="ECO:0000256" key="1">
    <source>
        <dbReference type="ARBA" id="ARBA00022723"/>
    </source>
</evidence>
<feature type="domain" description="PDEase" evidence="4">
    <location>
        <begin position="51"/>
        <end position="511"/>
    </location>
</feature>
<dbReference type="EMBL" id="JARBHB010000015">
    <property type="protein sequence ID" value="KAJ8867873.1"/>
    <property type="molecule type" value="Genomic_DNA"/>
</dbReference>
<evidence type="ECO:0000313" key="6">
    <source>
        <dbReference type="Proteomes" id="UP001159363"/>
    </source>
</evidence>
<dbReference type="SUPFAM" id="SSF53098">
    <property type="entry name" value="Ribonuclease H-like"/>
    <property type="match status" value="1"/>
</dbReference>
<evidence type="ECO:0000313" key="5">
    <source>
        <dbReference type="EMBL" id="KAJ8867873.1"/>
    </source>
</evidence>
<gene>
    <name evidence="5" type="ORF">PR048_031678</name>
</gene>
<feature type="compositionally biased region" description="Basic and acidic residues" evidence="3">
    <location>
        <begin position="966"/>
        <end position="1003"/>
    </location>
</feature>
<feature type="compositionally biased region" description="Basic residues" evidence="3">
    <location>
        <begin position="853"/>
        <end position="862"/>
    </location>
</feature>
<dbReference type="Pfam" id="PF00233">
    <property type="entry name" value="PDEase_I"/>
    <property type="match status" value="2"/>
</dbReference>
<sequence length="1003" mass="114698">MHLVELRTSLVFLDCGNDGLFHCEDRCLVPGPYTNTQVTLKAVHVIVGVPSTCYRVMREEECNILQNLSREEFREFRTLVIDMVLATDMSFHFQQLKNMRNLLSLAEPRMIMYVGDKGTGDRSIGAVHALLFRSPSGHLVHHIRSYLQQEEDMRDCLPCKGSFEGCPTSVLDAPHWRGWCKARRAALTTSVLVKDVPVEDAPVEDAFMEDAPFKVIYSQAVSEDAPIALVASMADVLRGHIDDGKEYSNSTFCTLMKRYGINHYPTYSGLIRIVEHFHHTLKAKLWRHFTANGNYKCLELLPKFVREYNFTVHCTSCMKPEDVKDDSQLRTMYAIPTRSKITGVNVKFQGHRHRTWRTRWPPGNNACARTAPTLCVDKSKALSLVLHCCDISHPAKRWDLHHRWTMQLLEEFFRQGDKERELGLPFSPLCDRNNTLVAESQIGNKRHFGDNTVRLSWSARTKHGMVGMTPLQNVIGTPLSTFTGFIEFIVEPSMGVCSDMLENILGPIHSSCKPQELESAQEPALEDRDTSRAKNGAERAKTDAQVLKRISSGIEDRCGVVVRLLASHVGEPDSIPGGIALGFSHVGIVPNDVYGWRVFSAISHFPRPYIPALLHTRLTSPPSALKTSMFRAAQISSPTFSSGRNVGVRKMGEREGKRVRKGRDGERRRREEGWESGKEWEGEREGNRGTWEIDRGREGNWGKEKVTRERKGRGEKGWEIYVIWGERGADRGKEKRGVDTGRSGSDRERRGREGEEKLERREEREREEIDWKMEREECGKGVNRCERDRGGEREEMRGTKGWREDTKYIGSWRKREGSRNDGERNERVRDIEWERRRGRRGGEIEEERNRKGIRERKGKRRGRVEEREGSVALNDRAMELNRAGNRRTPRKSAGKLRASVTPRTCKKPRVTPSESLAQFAVPVVLGMLKGKGDNERAADVGELRGCWCCRRCGDQGARAARRERRRREDRGERRIAAARSRRDQRAPHLTRRPTDQHHVALSR</sequence>
<proteinExistence type="predicted"/>
<feature type="compositionally biased region" description="Basic residues" evidence="3">
    <location>
        <begin position="884"/>
        <end position="894"/>
    </location>
</feature>
<dbReference type="InterPro" id="IPR036397">
    <property type="entry name" value="RNaseH_sf"/>
</dbReference>
<dbReference type="InterPro" id="IPR002073">
    <property type="entry name" value="PDEase_catalytic_dom"/>
</dbReference>
<accession>A0ABQ9G6L7</accession>
<dbReference type="InterPro" id="IPR023088">
    <property type="entry name" value="PDEase"/>
</dbReference>
<dbReference type="Proteomes" id="UP001159363">
    <property type="component" value="Chromosome 14"/>
</dbReference>
<evidence type="ECO:0000259" key="4">
    <source>
        <dbReference type="PROSITE" id="PS51845"/>
    </source>
</evidence>
<dbReference type="SUPFAM" id="SSF109604">
    <property type="entry name" value="HD-domain/PDEase-like"/>
    <property type="match status" value="2"/>
</dbReference>
<protein>
    <recommendedName>
        <fullName evidence="4">PDEase domain-containing protein</fullName>
    </recommendedName>
</protein>
<keyword evidence="1" id="KW-0479">Metal-binding</keyword>
<feature type="region of interest" description="Disordered" evidence="3">
    <location>
        <begin position="641"/>
        <end position="686"/>
    </location>
</feature>
<dbReference type="InterPro" id="IPR012337">
    <property type="entry name" value="RNaseH-like_sf"/>
</dbReference>
<dbReference type="Gene3D" id="1.10.1300.10">
    <property type="entry name" value="3'5'-cyclic nucleotide phosphodiesterase, catalytic domain"/>
    <property type="match status" value="2"/>
</dbReference>
<feature type="region of interest" description="Disordered" evidence="3">
    <location>
        <begin position="515"/>
        <end position="540"/>
    </location>
</feature>
<feature type="compositionally biased region" description="Basic and acidic residues" evidence="3">
    <location>
        <begin position="650"/>
        <end position="686"/>
    </location>
</feature>
<feature type="region of interest" description="Disordered" evidence="3">
    <location>
        <begin position="840"/>
        <end position="909"/>
    </location>
</feature>